<feature type="transmembrane region" description="Helical" evidence="4">
    <location>
        <begin position="2264"/>
        <end position="2287"/>
    </location>
</feature>
<feature type="domain" description="Amine oxidase" evidence="7">
    <location>
        <begin position="31"/>
        <end position="269"/>
    </location>
</feature>
<dbReference type="InterPro" id="IPR042099">
    <property type="entry name" value="ANL_N_sf"/>
</dbReference>
<sequence>MNSIAACKLVDNLYPLMNPSTRIAVIGAGPSGLSAALALTRLGYKKITVLEQDAKVGGMCRSEIIEGHVYDLGGQVIARESSPTLDTLMTEMGIELEKLGEEPFSLIDIASGRVQDLRIVSDVLSMLKVTEKLQEAGEASGKLGVHTVSSVAHETSHTYLRSTAKSIMNPKGLVEVPRAVAGLFTASGYGYAEHMPFAYMHQFVMSILGQAYRIKGGYDSFWHKISTTLADVRCNTRVQSIQRRNNKIYISVVQGESTSVLEFDKLIMSGNSSIPVNSNVYLSRAIKASLPAEEAAAGILDYSAKELEVFSRVEIIDYYTTVLKISGFEHFAPRFYYPETAQDPSSVGHFVAMQKFHADTNVFLFWSYGSAEVDQNRVTELLFEDVQKMGGRVEAVVLQRKFRYFPHVSSRDMRLGFYDKLEGLQGENNTYYVGALMSFELTERNSAYSFNLMSKRFGSAEEPIYVKRLVEYPLPNGAQEPDNYELRENVELPGFEFPDLPSVDAYLEFYSRHPLTREKTVFTWIDDQGKETNKLSFSELDTRATIIARHLLTCRLNLKPGDRVVLLHPPGLEFIEAFLGCLRAKIIAVPLIPPDPSKRGGDLALEKLKNVVKVTDAKAILTTRTYHSVVRASSFMARGPAWPNLSWIETNCLSTGDSVLSGWFPRGLKKIASASAITAITGEMDGSKEPLESGMSAPPESDSVCFLQFTSGSTGDAKGVMITHGSLIHNIKSMRTAYRGTTQSVIVSWLPQYHDMGLIGSLLVSLVCGGHAVKFSPLTFIRKPLMWLSLVDKYRATHTAAPNFGFDLVLKRYEALKLVGKEPKPDLSSLRFLMVGAEPINSQTLKGFVETFWDAGVREQIFAPGFGLAENCVFICCAYGRNQPIRVDSQGRVSCGHIESGEPRFKDLCADVRIVDPVTCDEVSEGIEGEIWLSSPSNGKGYWGLEELSREMFYAHVRNAAPEDCTKSFVRSGDLGRKIDGNLFVTGRIKDLIIVGGRNHYPSDIEKTVESCSNMLKPGCSAAFSVSAKVLRSRGVSLADEADGIVVVAEVRDEKQADLTVISKIKSAVAQVHGLQVSFVSLLRPHTIPKTTSGKIRRRECAKRFAEQTLASVRIANLSVAQARLRRSAPKAAGLEAQGTHQRRPTKGKKEISDFLVSLVAEVSGMPESKISSTESFESYSIDSHGAVSAASKLSEFIGTHISAIQIYTTGCISELADLSVEVMRKSKAASAGIPPLREDESAVQQKFDLSRPESVNEALSEAELAEALEPTNKRKLFITSLQILGVLYMGLMLFSPALYIYKKLIWAMSAEEYNTFGHVLQSTALVPLGWMIYTASVGLMLSMLGARMLLPMNHQLVTMTIPLWSVEYVRWWTLYRLQDFASSSMAAQLRGTGMLGLWYRLLGADIEDGVFLDTIDITDPWLVSIGRDSCIGEGATIQCHEVNAGVVRFQSVSVGRACAVGPYAVLQRGSTLEAGSSVGALCKTEVGEHVRSTGNTEMSSKGSKHASNWSLEIAAKQLLGLYSVGLVSSLAALAAYIVLTESGSYFGVLSDGTCKAIGREASNHGYLLLSLTLTFPKYLMIFPPLLIFPQHPGLLLELLKDVANQGKVVAALTAFGAGYLAYGVTLAALTCALKWSVIGSMQEGTSSRNSYRRWFVHALLRATHDRFMSLLQGTEALCIYLRMLGADIGQRVSIRKINAVIDPDLIKLGDDCHLGDFCKIITTETVQGGVMSSASVSIGRRCVVGAQSVVMPGSTLEDRSVLGAMSVAPRGATLETDGVYVGAPIPVRVKGTQPSHKTDRAKPAKIEPQIGTPESFVAFNECPLAFNMDPRFRQIVGTCAGEFARKTAKGHHRYIHSLGASGKGTLRVLKNVPNLPPHDIFTPGSTYPVLIRYSTGNSKDDDRRAEVRGATMRLLHKDSPDDLENPLLDLLMKTGTIFHAQNMVDFMGYYIMTEEERVQKIKEFPPLGESQWLNIRRPNSWADLHYYGCTSRYFVTKPQEGDPEVFYVRFKIRPADPRIGDDIVNVQRQEDFPPFDGMLPVLPDDTRPKTCLRDELKARLESAEGVKCILQMQLHPIPTSVEEQEKVQDPTTLWDETVCPYIDVAEIFLAENLDDTLLDHSNFNPRFAPPSLAMITATSATQSASIDTARALLHDLLTYIRAGIPLPPLWYDLLKKSHSDVLTSKPDDSLVVANGCPFSGGVVASQGHDHEEMRKGEADVQMNGGHLEHEVEKSKSVAGARKDSMHLSVGLKLMLLVQPIVQLGLPMLVSLLAACPIVLTLLWVGAVAGNDWMLGLLPVAFLCWGLMFAALAIVCKWVGVWRVRDGSTSDLWSRRTFLLTVWECINQTLGTSFLELGKGSVLITLYLRFLGASVKTTGIYIDTLYALNPDQLKVGYRSAIGRSALLFGHLYEGEKVGFKSCVMEDDTFIGSRALVLPGFRMEDGAELQALGLGMKDEVIKAAYT</sequence>
<dbReference type="Gene3D" id="3.50.50.60">
    <property type="entry name" value="FAD/NAD(P)-binding domain"/>
    <property type="match status" value="1"/>
</dbReference>
<dbReference type="InterPro" id="IPR036188">
    <property type="entry name" value="FAD/NAD-bd_sf"/>
</dbReference>
<keyword evidence="2" id="KW-0276">Fatty acid metabolism</keyword>
<evidence type="ECO:0000256" key="2">
    <source>
        <dbReference type="ARBA" id="ARBA00022832"/>
    </source>
</evidence>
<dbReference type="InterPro" id="IPR009081">
    <property type="entry name" value="PP-bd_ACP"/>
</dbReference>
<dbReference type="PANTHER" id="PTHR22754">
    <property type="entry name" value="DISCO-INTERACTING PROTEIN 2 DIP2 -RELATED"/>
    <property type="match status" value="1"/>
</dbReference>
<evidence type="ECO:0000313" key="9">
    <source>
        <dbReference type="EMBL" id="PTQ43666.1"/>
    </source>
</evidence>
<evidence type="ECO:0008006" key="11">
    <source>
        <dbReference type="Google" id="ProtNLM"/>
    </source>
</evidence>
<dbReference type="SUPFAM" id="SSF56801">
    <property type="entry name" value="Acetyl-CoA synthetase-like"/>
    <property type="match status" value="1"/>
</dbReference>
<dbReference type="SUPFAM" id="SSF47336">
    <property type="entry name" value="ACP-like"/>
    <property type="match status" value="1"/>
</dbReference>
<dbReference type="Gramene" id="Mp2g10410.1">
    <property type="protein sequence ID" value="Mp2g10410.1.cds"/>
    <property type="gene ID" value="Mp2g10410"/>
</dbReference>
<feature type="domain" description="Carrier" evidence="6">
    <location>
        <begin position="1155"/>
        <end position="1219"/>
    </location>
</feature>
<dbReference type="InterPro" id="IPR045851">
    <property type="entry name" value="AMP-bd_C_sf"/>
</dbReference>
<accession>A0A2R6XC18</accession>
<feature type="domain" description="AMP-dependent synthetase/ligase" evidence="5">
    <location>
        <begin position="517"/>
        <end position="943"/>
    </location>
</feature>
<dbReference type="SUPFAM" id="SSF51161">
    <property type="entry name" value="Trimeric LpxA-like enzymes"/>
    <property type="match status" value="3"/>
</dbReference>
<evidence type="ECO:0000259" key="7">
    <source>
        <dbReference type="Pfam" id="PF01593"/>
    </source>
</evidence>
<dbReference type="PROSITE" id="PS00455">
    <property type="entry name" value="AMP_BINDING"/>
    <property type="match status" value="1"/>
</dbReference>
<organism evidence="9 10">
    <name type="scientific">Marchantia polymorpha</name>
    <name type="common">Common liverwort</name>
    <name type="synonym">Marchantia aquatica</name>
    <dbReference type="NCBI Taxonomy" id="3197"/>
    <lineage>
        <taxon>Eukaryota</taxon>
        <taxon>Viridiplantae</taxon>
        <taxon>Streptophyta</taxon>
        <taxon>Embryophyta</taxon>
        <taxon>Marchantiophyta</taxon>
        <taxon>Marchantiopsida</taxon>
        <taxon>Marchantiidae</taxon>
        <taxon>Marchantiales</taxon>
        <taxon>Marchantiaceae</taxon>
        <taxon>Marchantia</taxon>
    </lineage>
</organism>
<keyword evidence="10" id="KW-1185">Reference proteome</keyword>
<keyword evidence="4" id="KW-0472">Membrane</keyword>
<dbReference type="Gene3D" id="2.40.180.10">
    <property type="entry name" value="Catalase core domain"/>
    <property type="match status" value="1"/>
</dbReference>
<dbReference type="InterPro" id="IPR040097">
    <property type="entry name" value="FAAL/FAAC"/>
</dbReference>
<dbReference type="InterPro" id="IPR001451">
    <property type="entry name" value="Hexapep"/>
</dbReference>
<dbReference type="Gene3D" id="3.30.70.1990">
    <property type="match status" value="1"/>
</dbReference>
<dbReference type="InterPro" id="IPR000873">
    <property type="entry name" value="AMP-dep_synth/lig_dom"/>
</dbReference>
<name>A0A2R6XC18_MARPO</name>
<dbReference type="OMA" id="EEMDMKY"/>
<evidence type="ECO:0000256" key="1">
    <source>
        <dbReference type="ARBA" id="ARBA00022598"/>
    </source>
</evidence>
<dbReference type="Pfam" id="PF00501">
    <property type="entry name" value="AMP-binding"/>
    <property type="match status" value="1"/>
</dbReference>
<protein>
    <recommendedName>
        <fullName evidence="11">Carrier domain-containing protein</fullName>
    </recommendedName>
</protein>
<dbReference type="Gene3D" id="3.40.50.12780">
    <property type="entry name" value="N-terminal domain of ligase-like"/>
    <property type="match status" value="1"/>
</dbReference>
<dbReference type="OrthoDB" id="69964at2759"/>
<dbReference type="Pfam" id="PF14602">
    <property type="entry name" value="Hexapep_2"/>
    <property type="match status" value="1"/>
</dbReference>
<dbReference type="PRINTS" id="PR00419">
    <property type="entry name" value="ADXRDTASE"/>
</dbReference>
<dbReference type="SUPFAM" id="SSF51905">
    <property type="entry name" value="FAD/NAD(P)-binding domain"/>
    <property type="match status" value="1"/>
</dbReference>
<dbReference type="InterPro" id="IPR020835">
    <property type="entry name" value="Catalase_sf"/>
</dbReference>
<dbReference type="Proteomes" id="UP000244005">
    <property type="component" value="Unassembled WGS sequence"/>
</dbReference>
<dbReference type="GO" id="GO:0016874">
    <property type="term" value="F:ligase activity"/>
    <property type="evidence" value="ECO:0007669"/>
    <property type="project" value="UniProtKB-KW"/>
</dbReference>
<dbReference type="Pfam" id="PF23024">
    <property type="entry name" value="AMP-dom_DIP2-like"/>
    <property type="match status" value="1"/>
</dbReference>
<dbReference type="InterPro" id="IPR025110">
    <property type="entry name" value="AMP-bd_C"/>
</dbReference>
<dbReference type="InterPro" id="IPR011004">
    <property type="entry name" value="Trimer_LpxA-like_sf"/>
</dbReference>
<evidence type="ECO:0000313" key="10">
    <source>
        <dbReference type="Proteomes" id="UP000244005"/>
    </source>
</evidence>
<dbReference type="InterPro" id="IPR002937">
    <property type="entry name" value="Amino_oxidase"/>
</dbReference>
<dbReference type="EMBL" id="KZ772695">
    <property type="protein sequence ID" value="PTQ43666.1"/>
    <property type="molecule type" value="Genomic_DNA"/>
</dbReference>
<evidence type="ECO:0000259" key="8">
    <source>
        <dbReference type="Pfam" id="PF23024"/>
    </source>
</evidence>
<dbReference type="Pfam" id="PF00550">
    <property type="entry name" value="PP-binding"/>
    <property type="match status" value="1"/>
</dbReference>
<dbReference type="GO" id="GO:0008610">
    <property type="term" value="P:lipid biosynthetic process"/>
    <property type="evidence" value="ECO:0007669"/>
    <property type="project" value="InterPro"/>
</dbReference>
<dbReference type="Gene3D" id="1.10.1200.10">
    <property type="entry name" value="ACP-like"/>
    <property type="match status" value="1"/>
</dbReference>
<feature type="transmembrane region" description="Helical" evidence="4">
    <location>
        <begin position="1609"/>
        <end position="1634"/>
    </location>
</feature>
<dbReference type="GO" id="GO:0006631">
    <property type="term" value="P:fatty acid metabolic process"/>
    <property type="evidence" value="ECO:0007669"/>
    <property type="project" value="UniProtKB-KW"/>
</dbReference>
<dbReference type="SUPFAM" id="SSF56634">
    <property type="entry name" value="Heme-dependent catalase-like"/>
    <property type="match status" value="1"/>
</dbReference>
<feature type="transmembrane region" description="Helical" evidence="4">
    <location>
        <begin position="1566"/>
        <end position="1589"/>
    </location>
</feature>
<keyword evidence="4" id="KW-0812">Transmembrane</keyword>
<dbReference type="InterPro" id="IPR036736">
    <property type="entry name" value="ACP-like_sf"/>
</dbReference>
<dbReference type="Pfam" id="PF01593">
    <property type="entry name" value="Amino_oxidase"/>
    <property type="match status" value="1"/>
</dbReference>
<feature type="transmembrane region" description="Helical" evidence="4">
    <location>
        <begin position="2293"/>
        <end position="2315"/>
    </location>
</feature>
<keyword evidence="3" id="KW-0443">Lipid metabolism</keyword>
<evidence type="ECO:0000259" key="5">
    <source>
        <dbReference type="Pfam" id="PF00501"/>
    </source>
</evidence>
<feature type="transmembrane region" description="Helical" evidence="4">
    <location>
        <begin position="1331"/>
        <end position="1351"/>
    </location>
</feature>
<dbReference type="InterPro" id="IPR020845">
    <property type="entry name" value="AMP-binding_CS"/>
</dbReference>
<gene>
    <name evidence="9" type="ORF">MARPO_0023s0010</name>
</gene>
<dbReference type="GO" id="GO:0016491">
    <property type="term" value="F:oxidoreductase activity"/>
    <property type="evidence" value="ECO:0007669"/>
    <property type="project" value="InterPro"/>
</dbReference>
<dbReference type="Gene3D" id="3.30.300.30">
    <property type="match status" value="1"/>
</dbReference>
<dbReference type="Gene3D" id="2.160.10.10">
    <property type="entry name" value="Hexapeptide repeat proteins"/>
    <property type="match status" value="2"/>
</dbReference>
<proteinExistence type="predicted"/>
<dbReference type="CDD" id="cd05931">
    <property type="entry name" value="FAAL"/>
    <property type="match status" value="1"/>
</dbReference>
<reference evidence="10" key="1">
    <citation type="journal article" date="2017" name="Cell">
        <title>Insights into land plant evolution garnered from the Marchantia polymorpha genome.</title>
        <authorList>
            <person name="Bowman J.L."/>
            <person name="Kohchi T."/>
            <person name="Yamato K.T."/>
            <person name="Jenkins J."/>
            <person name="Shu S."/>
            <person name="Ishizaki K."/>
            <person name="Yamaoka S."/>
            <person name="Nishihama R."/>
            <person name="Nakamura Y."/>
            <person name="Berger F."/>
            <person name="Adam C."/>
            <person name="Aki S.S."/>
            <person name="Althoff F."/>
            <person name="Araki T."/>
            <person name="Arteaga-Vazquez M.A."/>
            <person name="Balasubrmanian S."/>
            <person name="Barry K."/>
            <person name="Bauer D."/>
            <person name="Boehm C.R."/>
            <person name="Briginshaw L."/>
            <person name="Caballero-Perez J."/>
            <person name="Catarino B."/>
            <person name="Chen F."/>
            <person name="Chiyoda S."/>
            <person name="Chovatia M."/>
            <person name="Davies K.M."/>
            <person name="Delmans M."/>
            <person name="Demura T."/>
            <person name="Dierschke T."/>
            <person name="Dolan L."/>
            <person name="Dorantes-Acosta A.E."/>
            <person name="Eklund D.M."/>
            <person name="Florent S.N."/>
            <person name="Flores-Sandoval E."/>
            <person name="Fujiyama A."/>
            <person name="Fukuzawa H."/>
            <person name="Galik B."/>
            <person name="Grimanelli D."/>
            <person name="Grimwood J."/>
            <person name="Grossniklaus U."/>
            <person name="Hamada T."/>
            <person name="Haseloff J."/>
            <person name="Hetherington A.J."/>
            <person name="Higo A."/>
            <person name="Hirakawa Y."/>
            <person name="Hundley H.N."/>
            <person name="Ikeda Y."/>
            <person name="Inoue K."/>
            <person name="Inoue S.I."/>
            <person name="Ishida S."/>
            <person name="Jia Q."/>
            <person name="Kakita M."/>
            <person name="Kanazawa T."/>
            <person name="Kawai Y."/>
            <person name="Kawashima T."/>
            <person name="Kennedy M."/>
            <person name="Kinose K."/>
            <person name="Kinoshita T."/>
            <person name="Kohara Y."/>
            <person name="Koide E."/>
            <person name="Komatsu K."/>
            <person name="Kopischke S."/>
            <person name="Kubo M."/>
            <person name="Kyozuka J."/>
            <person name="Lagercrantz U."/>
            <person name="Lin S.S."/>
            <person name="Lindquist E."/>
            <person name="Lipzen A.M."/>
            <person name="Lu C.W."/>
            <person name="De Luna E."/>
            <person name="Martienssen R.A."/>
            <person name="Minamino N."/>
            <person name="Mizutani M."/>
            <person name="Mizutani M."/>
            <person name="Mochizuki N."/>
            <person name="Monte I."/>
            <person name="Mosher R."/>
            <person name="Nagasaki H."/>
            <person name="Nakagami H."/>
            <person name="Naramoto S."/>
            <person name="Nishitani K."/>
            <person name="Ohtani M."/>
            <person name="Okamoto T."/>
            <person name="Okumura M."/>
            <person name="Phillips J."/>
            <person name="Pollak B."/>
            <person name="Reinders A."/>
            <person name="Rovekamp M."/>
            <person name="Sano R."/>
            <person name="Sawa S."/>
            <person name="Schmid M.W."/>
            <person name="Shirakawa M."/>
            <person name="Solano R."/>
            <person name="Spunde A."/>
            <person name="Suetsugu N."/>
            <person name="Sugano S."/>
            <person name="Sugiyama A."/>
            <person name="Sun R."/>
            <person name="Suzuki Y."/>
            <person name="Takenaka M."/>
            <person name="Takezawa D."/>
            <person name="Tomogane H."/>
            <person name="Tsuzuki M."/>
            <person name="Ueda T."/>
            <person name="Umeda M."/>
            <person name="Ward J.M."/>
            <person name="Watanabe Y."/>
            <person name="Yazaki K."/>
            <person name="Yokoyama R."/>
            <person name="Yoshitake Y."/>
            <person name="Yotsui I."/>
            <person name="Zachgo S."/>
            <person name="Schmutz J."/>
        </authorList>
    </citation>
    <scope>NUCLEOTIDE SEQUENCE [LARGE SCALE GENOMIC DNA]</scope>
    <source>
        <strain evidence="10">Tak-1</strain>
    </source>
</reference>
<feature type="transmembrane region" description="Helical" evidence="4">
    <location>
        <begin position="1277"/>
        <end position="1302"/>
    </location>
</feature>
<keyword evidence="1" id="KW-0436">Ligase</keyword>
<dbReference type="PANTHER" id="PTHR22754:SF32">
    <property type="entry name" value="DISCO-INTERACTING PROTEIN 2"/>
    <property type="match status" value="1"/>
</dbReference>
<dbReference type="GO" id="GO:0020037">
    <property type="term" value="F:heme binding"/>
    <property type="evidence" value="ECO:0007669"/>
    <property type="project" value="InterPro"/>
</dbReference>
<evidence type="ECO:0000259" key="6">
    <source>
        <dbReference type="Pfam" id="PF00550"/>
    </source>
</evidence>
<evidence type="ECO:0000256" key="4">
    <source>
        <dbReference type="SAM" id="Phobius"/>
    </source>
</evidence>
<evidence type="ECO:0000256" key="3">
    <source>
        <dbReference type="ARBA" id="ARBA00023098"/>
    </source>
</evidence>
<keyword evidence="4" id="KW-1133">Transmembrane helix</keyword>
<dbReference type="Gene3D" id="1.10.405.20">
    <property type="match status" value="1"/>
</dbReference>
<feature type="domain" description="AMP-binding enzyme C-terminal" evidence="8">
    <location>
        <begin position="991"/>
        <end position="1111"/>
    </location>
</feature>